<dbReference type="GO" id="GO:0009506">
    <property type="term" value="C:plasmodesma"/>
    <property type="evidence" value="ECO:0007669"/>
    <property type="project" value="UniProtKB-ARBA"/>
</dbReference>
<keyword evidence="11" id="KW-1015">Disulfide bond</keyword>
<comment type="catalytic activity">
    <reaction evidence="1">
        <text>Hydrolysis of (1-&gt;3)-beta-D-glucosidic linkages in (1-&gt;3)-beta-D-glucans.</text>
        <dbReference type="EC" id="3.2.1.39"/>
    </reaction>
</comment>
<evidence type="ECO:0000256" key="9">
    <source>
        <dbReference type="ARBA" id="ARBA00022821"/>
    </source>
</evidence>
<dbReference type="InterPro" id="IPR012946">
    <property type="entry name" value="X8"/>
</dbReference>
<evidence type="ECO:0000313" key="18">
    <source>
        <dbReference type="Proteomes" id="UP000825935"/>
    </source>
</evidence>
<dbReference type="InterPro" id="IPR044965">
    <property type="entry name" value="Glyco_hydro_17_plant"/>
</dbReference>
<protein>
    <recommendedName>
        <fullName evidence="4">glucan endo-1,3-beta-D-glucosidase</fullName>
        <ecNumber evidence="4">3.2.1.39</ecNumber>
    </recommendedName>
</protein>
<keyword evidence="12" id="KW-0325">Glycoprotein</keyword>
<dbReference type="OMA" id="RSDLYYS"/>
<evidence type="ECO:0000256" key="15">
    <source>
        <dbReference type="SAM" id="Phobius"/>
    </source>
</evidence>
<evidence type="ECO:0000256" key="12">
    <source>
        <dbReference type="ARBA" id="ARBA00023180"/>
    </source>
</evidence>
<comment type="similarity">
    <text evidence="3 14">Belongs to the glycosyl hydrolase 17 family.</text>
</comment>
<keyword evidence="13" id="KW-0326">Glycosidase</keyword>
<keyword evidence="9" id="KW-0611">Plant defense</keyword>
<evidence type="ECO:0000256" key="4">
    <source>
        <dbReference type="ARBA" id="ARBA00012780"/>
    </source>
</evidence>
<reference evidence="17" key="1">
    <citation type="submission" date="2021-08" db="EMBL/GenBank/DDBJ databases">
        <title>WGS assembly of Ceratopteris richardii.</title>
        <authorList>
            <person name="Marchant D.B."/>
            <person name="Chen G."/>
            <person name="Jenkins J."/>
            <person name="Shu S."/>
            <person name="Leebens-Mack J."/>
            <person name="Grimwood J."/>
            <person name="Schmutz J."/>
            <person name="Soltis P."/>
            <person name="Soltis D."/>
            <person name="Chen Z.-H."/>
        </authorList>
    </citation>
    <scope>NUCLEOTIDE SEQUENCE</scope>
    <source>
        <strain evidence="17">Whitten #5841</strain>
        <tissue evidence="17">Leaf</tissue>
    </source>
</reference>
<dbReference type="GO" id="GO:0098552">
    <property type="term" value="C:side of membrane"/>
    <property type="evidence" value="ECO:0007669"/>
    <property type="project" value="UniProtKB-KW"/>
</dbReference>
<evidence type="ECO:0000256" key="11">
    <source>
        <dbReference type="ARBA" id="ARBA00023157"/>
    </source>
</evidence>
<evidence type="ECO:0000256" key="14">
    <source>
        <dbReference type="RuleBase" id="RU004335"/>
    </source>
</evidence>
<dbReference type="PANTHER" id="PTHR32227">
    <property type="entry name" value="GLUCAN ENDO-1,3-BETA-GLUCOSIDASE BG1-RELATED-RELATED"/>
    <property type="match status" value="1"/>
</dbReference>
<gene>
    <name evidence="17" type="ORF">KP509_22G064500</name>
</gene>
<feature type="domain" description="X8" evidence="16">
    <location>
        <begin position="373"/>
        <end position="458"/>
    </location>
</feature>
<evidence type="ECO:0000256" key="2">
    <source>
        <dbReference type="ARBA" id="ARBA00004609"/>
    </source>
</evidence>
<keyword evidence="15" id="KW-1133">Transmembrane helix</keyword>
<dbReference type="SMART" id="SM00768">
    <property type="entry name" value="X8"/>
    <property type="match status" value="1"/>
</dbReference>
<comment type="caution">
    <text evidence="17">The sequence shown here is derived from an EMBL/GenBank/DDBJ whole genome shotgun (WGS) entry which is preliminary data.</text>
</comment>
<dbReference type="AlphaFoldDB" id="A0A8T2S5Y1"/>
<dbReference type="EC" id="3.2.1.39" evidence="4"/>
<name>A0A8T2S5Y1_CERRI</name>
<keyword evidence="6" id="KW-0336">GPI-anchor</keyword>
<dbReference type="FunFam" id="3.20.20.80:FF:000002">
    <property type="entry name" value="Glucan endo-1,3-beta-glucosidase 3"/>
    <property type="match status" value="1"/>
</dbReference>
<dbReference type="GO" id="GO:0042973">
    <property type="term" value="F:glucan endo-1,3-beta-D-glucosidase activity"/>
    <property type="evidence" value="ECO:0007669"/>
    <property type="project" value="UniProtKB-EC"/>
</dbReference>
<proteinExistence type="inferred from homology"/>
<sequence>MPWRITTVTMSALMVSRLPAFILLLYPLPLMGAMVGFNYGTQMSVVPTSWQVVNLLKTQHITSIRLYEANDELMHALAGTGVEVSIGVPNTQLLSVGQSNSSARNWVNRNVIPFLPKTNITSIVVGEEVFTAMPNAALVLLPALNNLYSALEAIKLHKQIKLSTTISPAVILDSFPPSQAFFNKSLNGLMLPLFNFLMQTGSYLMLNVDTYSIYKISSNVISLDYALFKPLSSAEEAVDTNTLLTYTNLFDAVLDSAFYALHRLNFSKLLLVVSATGWPSHSSSPDDPEATTDNASTYNSNLIARIVNNTGTPKHPRMPIDTFIQELFSEDLRAGSAISRQYGLFNATTLLPNYLLHLAGSGQLLSNDTTNHLYCVAKPGIDDDMLQVALDWACGIGKANCSAIQPGMLCYEPDTVANHASYAFDAYYQANGGNSDSCTFEGAAILTTTNPSYGACQYPGSFFNSSSIIAGHNLTLGSNTTMLSNSTTDGTGNGTSSAASTTMGAEFMTSLLLLSCWQAAFLVLSLYFLA</sequence>
<keyword evidence="18" id="KW-1185">Reference proteome</keyword>
<comment type="subcellular location">
    <subcellularLocation>
        <location evidence="2">Cell membrane</location>
        <topology evidence="2">Lipid-anchor</topology>
        <topology evidence="2">GPI-anchor</topology>
    </subcellularLocation>
</comment>
<evidence type="ECO:0000313" key="17">
    <source>
        <dbReference type="EMBL" id="KAH7307542.1"/>
    </source>
</evidence>
<dbReference type="GO" id="GO:0005886">
    <property type="term" value="C:plasma membrane"/>
    <property type="evidence" value="ECO:0007669"/>
    <property type="project" value="UniProtKB-SubCell"/>
</dbReference>
<evidence type="ECO:0000256" key="7">
    <source>
        <dbReference type="ARBA" id="ARBA00022729"/>
    </source>
</evidence>
<dbReference type="Gene3D" id="3.20.20.80">
    <property type="entry name" value="Glycosidases"/>
    <property type="match status" value="1"/>
</dbReference>
<organism evidence="17 18">
    <name type="scientific">Ceratopteris richardii</name>
    <name type="common">Triangle waterfern</name>
    <dbReference type="NCBI Taxonomy" id="49495"/>
    <lineage>
        <taxon>Eukaryota</taxon>
        <taxon>Viridiplantae</taxon>
        <taxon>Streptophyta</taxon>
        <taxon>Embryophyta</taxon>
        <taxon>Tracheophyta</taxon>
        <taxon>Polypodiopsida</taxon>
        <taxon>Polypodiidae</taxon>
        <taxon>Polypodiales</taxon>
        <taxon>Pteridineae</taxon>
        <taxon>Pteridaceae</taxon>
        <taxon>Parkerioideae</taxon>
        <taxon>Ceratopteris</taxon>
    </lineage>
</organism>
<dbReference type="OrthoDB" id="941679at2759"/>
<dbReference type="EMBL" id="CM035427">
    <property type="protein sequence ID" value="KAH7307542.1"/>
    <property type="molecule type" value="Genomic_DNA"/>
</dbReference>
<keyword evidence="10 15" id="KW-0472">Membrane</keyword>
<evidence type="ECO:0000256" key="13">
    <source>
        <dbReference type="ARBA" id="ARBA00023295"/>
    </source>
</evidence>
<evidence type="ECO:0000256" key="8">
    <source>
        <dbReference type="ARBA" id="ARBA00022801"/>
    </source>
</evidence>
<feature type="transmembrane region" description="Helical" evidence="15">
    <location>
        <begin position="507"/>
        <end position="529"/>
    </location>
</feature>
<dbReference type="Pfam" id="PF00332">
    <property type="entry name" value="Glyco_hydro_17"/>
    <property type="match status" value="1"/>
</dbReference>
<dbReference type="Proteomes" id="UP000825935">
    <property type="component" value="Chromosome 22"/>
</dbReference>
<dbReference type="InterPro" id="IPR017853">
    <property type="entry name" value="GH"/>
</dbReference>
<evidence type="ECO:0000256" key="1">
    <source>
        <dbReference type="ARBA" id="ARBA00000382"/>
    </source>
</evidence>
<evidence type="ECO:0000256" key="10">
    <source>
        <dbReference type="ARBA" id="ARBA00023136"/>
    </source>
</evidence>
<keyword evidence="5" id="KW-1003">Cell membrane</keyword>
<accession>A0A8T2S5Y1</accession>
<evidence type="ECO:0000256" key="3">
    <source>
        <dbReference type="ARBA" id="ARBA00008773"/>
    </source>
</evidence>
<dbReference type="Pfam" id="PF07983">
    <property type="entry name" value="X8"/>
    <property type="match status" value="1"/>
</dbReference>
<evidence type="ECO:0000256" key="6">
    <source>
        <dbReference type="ARBA" id="ARBA00022622"/>
    </source>
</evidence>
<dbReference type="FunFam" id="1.20.58.1040:FF:000001">
    <property type="entry name" value="Glucan endo-1,3-beta-glucosidase 4"/>
    <property type="match status" value="1"/>
</dbReference>
<keyword evidence="15" id="KW-0812">Transmembrane</keyword>
<keyword evidence="6" id="KW-0449">Lipoprotein</keyword>
<keyword evidence="7" id="KW-0732">Signal</keyword>
<dbReference type="Gene3D" id="1.20.58.1040">
    <property type="match status" value="1"/>
</dbReference>
<evidence type="ECO:0000259" key="16">
    <source>
        <dbReference type="SMART" id="SM00768"/>
    </source>
</evidence>
<dbReference type="GO" id="GO:0006952">
    <property type="term" value="P:defense response"/>
    <property type="evidence" value="ECO:0007669"/>
    <property type="project" value="UniProtKB-KW"/>
</dbReference>
<dbReference type="GO" id="GO:0005975">
    <property type="term" value="P:carbohydrate metabolic process"/>
    <property type="evidence" value="ECO:0007669"/>
    <property type="project" value="InterPro"/>
</dbReference>
<evidence type="ECO:0000256" key="5">
    <source>
        <dbReference type="ARBA" id="ARBA00022475"/>
    </source>
</evidence>
<keyword evidence="8" id="KW-0378">Hydrolase</keyword>
<dbReference type="SUPFAM" id="SSF51445">
    <property type="entry name" value="(Trans)glycosidases"/>
    <property type="match status" value="1"/>
</dbReference>
<dbReference type="InterPro" id="IPR000490">
    <property type="entry name" value="Glyco_hydro_17"/>
</dbReference>